<proteinExistence type="predicted"/>
<dbReference type="AlphaFoldDB" id="A0A382Z122"/>
<gene>
    <name evidence="1" type="ORF">METZ01_LOCUS441753</name>
</gene>
<feature type="non-terminal residue" evidence="1">
    <location>
        <position position="1"/>
    </location>
</feature>
<evidence type="ECO:0000313" key="1">
    <source>
        <dbReference type="EMBL" id="SVD88899.1"/>
    </source>
</evidence>
<reference evidence="1" key="1">
    <citation type="submission" date="2018-05" db="EMBL/GenBank/DDBJ databases">
        <authorList>
            <person name="Lanie J.A."/>
            <person name="Ng W.-L."/>
            <person name="Kazmierczak K.M."/>
            <person name="Andrzejewski T.M."/>
            <person name="Davidsen T.M."/>
            <person name="Wayne K.J."/>
            <person name="Tettelin H."/>
            <person name="Glass J.I."/>
            <person name="Rusch D."/>
            <person name="Podicherti R."/>
            <person name="Tsui H.-C.T."/>
            <person name="Winkler M.E."/>
        </authorList>
    </citation>
    <scope>NUCLEOTIDE SEQUENCE</scope>
</reference>
<dbReference type="EMBL" id="UINC01179956">
    <property type="protein sequence ID" value="SVD88899.1"/>
    <property type="molecule type" value="Genomic_DNA"/>
</dbReference>
<name>A0A382Z122_9ZZZZ</name>
<protein>
    <submittedName>
        <fullName evidence="1">Uncharacterized protein</fullName>
    </submittedName>
</protein>
<sequence>KKNNDAFHVFEILQKHEKGSARGLDLVYDEVYERLFKQKSAAIVVSIIDSLYFSSDVFISPEVQK</sequence>
<organism evidence="1">
    <name type="scientific">marine metagenome</name>
    <dbReference type="NCBI Taxonomy" id="408172"/>
    <lineage>
        <taxon>unclassified sequences</taxon>
        <taxon>metagenomes</taxon>
        <taxon>ecological metagenomes</taxon>
    </lineage>
</organism>
<accession>A0A382Z122</accession>